<accession>A0A9D7S5F9</accession>
<feature type="binding site" evidence="2">
    <location>
        <begin position="222"/>
        <end position="223"/>
    </location>
    <ligand>
        <name>ATP</name>
        <dbReference type="ChEBI" id="CHEBI:30616"/>
    </ligand>
</feature>
<dbReference type="SUPFAM" id="SSF140931">
    <property type="entry name" value="Fic-like"/>
    <property type="match status" value="1"/>
</dbReference>
<reference evidence="5 6" key="1">
    <citation type="submission" date="2020-10" db="EMBL/GenBank/DDBJ databases">
        <title>Connecting structure to function with the recovery of over 1000 high-quality activated sludge metagenome-assembled genomes encoding full-length rRNA genes using long-read sequencing.</title>
        <authorList>
            <person name="Singleton C.M."/>
            <person name="Petriglieri F."/>
            <person name="Kristensen J.M."/>
            <person name="Kirkegaard R.H."/>
            <person name="Michaelsen T.Y."/>
            <person name="Andersen M.H."/>
            <person name="Karst S.M."/>
            <person name="Dueholm M.S."/>
            <person name="Nielsen P.H."/>
            <person name="Albertsen M."/>
        </authorList>
    </citation>
    <scope>NUCLEOTIDE SEQUENCE [LARGE SCALE GENOMIC DNA]</scope>
    <source>
        <strain evidence="5">Ribe_18-Q3-R11-54_BAT3C.373</strain>
    </source>
</reference>
<sequence length="324" mass="37771">MVWPVKEYAYDDLKDVLQNIDLKKTRLDKHRPLSRAVVQSIRSSLNLEWTYNSNSIEGNTLNLRETRMVIEEGMTVAGKSLREHFEVVNHQEAIEYLEELVSGDYLLKERDILDIHELVLSKIEKEFAGRYRNSGVRIPGANFTPPNALKVPDLMSDLISWVSRDDQSMHPLVRVSIFHHRFVWIHPFFDGNGRTVRLIMNLLLMKWEFPPVIILKVDRNKYYQALNRANQGHYDLLIRLIARAADRSLGIYLSNLEDYADEYVPIADLVVDAALPYGQEYISLLARQGKIDSYKEGRIWYTRPAAIKEYIDNRKRERKLLLSG</sequence>
<dbReference type="PROSITE" id="PS51459">
    <property type="entry name" value="FIDO"/>
    <property type="match status" value="1"/>
</dbReference>
<comment type="caution">
    <text evidence="5">The sequence shown here is derived from an EMBL/GenBank/DDBJ whole genome shotgun (WGS) entry which is preliminary data.</text>
</comment>
<dbReference type="AlphaFoldDB" id="A0A9D7S5F9"/>
<evidence type="ECO:0000259" key="4">
    <source>
        <dbReference type="PROSITE" id="PS51459"/>
    </source>
</evidence>
<evidence type="ECO:0000256" key="1">
    <source>
        <dbReference type="PIRSR" id="PIRSR640198-1"/>
    </source>
</evidence>
<name>A0A9D7S5F9_9BACT</name>
<feature type="domain" description="Fido" evidence="4">
    <location>
        <begin position="107"/>
        <end position="243"/>
    </location>
</feature>
<feature type="active site" evidence="1">
    <location>
        <position position="186"/>
    </location>
</feature>
<dbReference type="InterPro" id="IPR003812">
    <property type="entry name" value="Fido"/>
</dbReference>
<dbReference type="GO" id="GO:0005524">
    <property type="term" value="F:ATP binding"/>
    <property type="evidence" value="ECO:0007669"/>
    <property type="project" value="UniProtKB-KW"/>
</dbReference>
<dbReference type="Gene3D" id="1.10.3290.10">
    <property type="entry name" value="Fido-like domain"/>
    <property type="match status" value="1"/>
</dbReference>
<dbReference type="PANTHER" id="PTHR13504:SF38">
    <property type="entry name" value="FIDO DOMAIN-CONTAINING PROTEIN"/>
    <property type="match status" value="1"/>
</dbReference>
<evidence type="ECO:0000313" key="6">
    <source>
        <dbReference type="Proteomes" id="UP000808349"/>
    </source>
</evidence>
<gene>
    <name evidence="5" type="ORF">IPO85_00690</name>
</gene>
<keyword evidence="2" id="KW-0067">ATP-binding</keyword>
<protein>
    <submittedName>
        <fullName evidence="5">Fic family protein</fullName>
    </submittedName>
</protein>
<feature type="site" description="Important for autoinhibition of adenylyltransferase activity" evidence="3">
    <location>
        <position position="57"/>
    </location>
</feature>
<dbReference type="InterPro" id="IPR036597">
    <property type="entry name" value="Fido-like_dom_sf"/>
</dbReference>
<evidence type="ECO:0000313" key="5">
    <source>
        <dbReference type="EMBL" id="MBK9716043.1"/>
    </source>
</evidence>
<keyword evidence="2" id="KW-0547">Nucleotide-binding</keyword>
<dbReference type="PANTHER" id="PTHR13504">
    <property type="entry name" value="FIDO DOMAIN-CONTAINING PROTEIN DDB_G0283145"/>
    <property type="match status" value="1"/>
</dbReference>
<evidence type="ECO:0000256" key="2">
    <source>
        <dbReference type="PIRSR" id="PIRSR640198-2"/>
    </source>
</evidence>
<organism evidence="5 6">
    <name type="scientific">Candidatus Defluviibacterium haderslevense</name>
    <dbReference type="NCBI Taxonomy" id="2981993"/>
    <lineage>
        <taxon>Bacteria</taxon>
        <taxon>Pseudomonadati</taxon>
        <taxon>Bacteroidota</taxon>
        <taxon>Saprospiria</taxon>
        <taxon>Saprospirales</taxon>
        <taxon>Saprospiraceae</taxon>
        <taxon>Candidatus Defluviibacterium</taxon>
    </lineage>
</organism>
<dbReference type="EMBL" id="JADKFW010000004">
    <property type="protein sequence ID" value="MBK9716043.1"/>
    <property type="molecule type" value="Genomic_DNA"/>
</dbReference>
<dbReference type="InterPro" id="IPR040198">
    <property type="entry name" value="Fido_containing"/>
</dbReference>
<feature type="binding site" evidence="2">
    <location>
        <position position="230"/>
    </location>
    <ligand>
        <name>ATP</name>
        <dbReference type="ChEBI" id="CHEBI:30616"/>
    </ligand>
</feature>
<feature type="binding site" evidence="2">
    <location>
        <begin position="190"/>
        <end position="197"/>
    </location>
    <ligand>
        <name>ATP</name>
        <dbReference type="ChEBI" id="CHEBI:30616"/>
    </ligand>
</feature>
<proteinExistence type="predicted"/>
<evidence type="ECO:0000256" key="3">
    <source>
        <dbReference type="PIRSR" id="PIRSR640198-3"/>
    </source>
</evidence>
<dbReference type="Pfam" id="PF02661">
    <property type="entry name" value="Fic"/>
    <property type="match status" value="1"/>
</dbReference>
<dbReference type="Proteomes" id="UP000808349">
    <property type="component" value="Unassembled WGS sequence"/>
</dbReference>